<keyword evidence="2" id="KW-1185">Reference proteome</keyword>
<proteinExistence type="predicted"/>
<dbReference type="EMBL" id="CP136865">
    <property type="protein sequence ID" value="WOJ96282.1"/>
    <property type="molecule type" value="Genomic_DNA"/>
</dbReference>
<gene>
    <name evidence="1" type="ORF">R0137_13645</name>
</gene>
<dbReference type="Proteomes" id="UP001626549">
    <property type="component" value="Chromosome"/>
</dbReference>
<accession>A0ABZ0I9T3</accession>
<reference evidence="1 2" key="1">
    <citation type="submission" date="2023-10" db="EMBL/GenBank/DDBJ databases">
        <title>Two novel species belonging to the OM43/NOR5 clade.</title>
        <authorList>
            <person name="Park M."/>
        </authorList>
    </citation>
    <scope>NUCLEOTIDE SEQUENCE [LARGE SCALE GENOMIC DNA]</scope>
    <source>
        <strain evidence="1 2">IMCC45268</strain>
    </source>
</reference>
<name>A0ABZ0I9T3_9GAMM</name>
<protein>
    <submittedName>
        <fullName evidence="1">DUF3144 domain-containing protein</fullName>
    </submittedName>
</protein>
<evidence type="ECO:0000313" key="2">
    <source>
        <dbReference type="Proteomes" id="UP001626549"/>
    </source>
</evidence>
<evidence type="ECO:0000313" key="1">
    <source>
        <dbReference type="EMBL" id="WOJ96282.1"/>
    </source>
</evidence>
<organism evidence="1 2">
    <name type="scientific">Congregibacter brevis</name>
    <dbReference type="NCBI Taxonomy" id="3081201"/>
    <lineage>
        <taxon>Bacteria</taxon>
        <taxon>Pseudomonadati</taxon>
        <taxon>Pseudomonadota</taxon>
        <taxon>Gammaproteobacteria</taxon>
        <taxon>Cellvibrionales</taxon>
        <taxon>Halieaceae</taxon>
        <taxon>Congregibacter</taxon>
    </lineage>
</organism>
<sequence length="90" mass="9885">MSDDQTQQHDDCMQRFIDLANTMKDEGVPVNVVSWSLMTASAIYATYSVTGNSGGLNPSGVDKVVDAYKQNLTNIQALKKAEDDRKRAES</sequence>
<dbReference type="RefSeq" id="WP_407326964.1">
    <property type="nucleotide sequence ID" value="NZ_CP136865.1"/>
</dbReference>